<gene>
    <name evidence="1" type="ORF">AB2U05_29380</name>
</gene>
<protein>
    <submittedName>
        <fullName evidence="1">HEAT repeat domain-containing protein</fullName>
    </submittedName>
</protein>
<sequence length="455" mass="48150">MDARTLTDDLSGTFHETRAARDALVARGAAVVPAVLGLLCDVASPVDWIVPSDVLRRVGEPALAPLVRAAEDAGTREVARRVAFTLAGVKVADLAAYLPLLDHPRSGVRACALSAFQDRGEAAAGFVDRLVPLLGDREGTVRDRAVLALRAIGSAAVPALRRVRRRPAPGPRVRAGALEALAAIGGPPALDDRDRAAWRRLTAIELAAELPEAMHASGCWYAVPTTDQEAVLAAFDLSDAEPVTLRTGEAAWIADQGWVGRRPHERCARVFVSPGLDGWTLVFGDTAEDSHRVDDADDPEAALPPVVRQRCAELSRRFGSAQWYGTSCADDWTAWCVAEGGEVVRHYDGHLAAEEGDDGPGHPAEAGYLLPHQDGFPAGAFDGVDPYDSEAFLARRRRLKEELGIPDTCDASTIAARLSVDPGGLGPRVAVTGHGVLALTACGRRHGHPAGALPV</sequence>
<reference evidence="1" key="1">
    <citation type="submission" date="2024-07" db="EMBL/GenBank/DDBJ databases">
        <authorList>
            <person name="Yu S.T."/>
        </authorList>
    </citation>
    <scope>NUCLEOTIDE SEQUENCE</scope>
    <source>
        <strain evidence="1">Y1</strain>
    </source>
</reference>
<proteinExistence type="predicted"/>
<dbReference type="Pfam" id="PF13646">
    <property type="entry name" value="HEAT_2"/>
    <property type="match status" value="1"/>
</dbReference>
<dbReference type="RefSeq" id="WP_369184713.1">
    <property type="nucleotide sequence ID" value="NZ_CP163445.1"/>
</dbReference>
<evidence type="ECO:0000313" key="1">
    <source>
        <dbReference type="EMBL" id="XDQ82300.1"/>
    </source>
</evidence>
<dbReference type="Gene3D" id="1.25.10.10">
    <property type="entry name" value="Leucine-rich Repeat Variant"/>
    <property type="match status" value="1"/>
</dbReference>
<name>A0AB39TSG3_9ACTN</name>
<dbReference type="SUPFAM" id="SSF48371">
    <property type="entry name" value="ARM repeat"/>
    <property type="match status" value="1"/>
</dbReference>
<dbReference type="AlphaFoldDB" id="A0AB39TSG3"/>
<accession>A0AB39TSG3</accession>
<organism evidence="1">
    <name type="scientific">Streptomyces sp. Y1</name>
    <dbReference type="NCBI Taxonomy" id="3238634"/>
    <lineage>
        <taxon>Bacteria</taxon>
        <taxon>Bacillati</taxon>
        <taxon>Actinomycetota</taxon>
        <taxon>Actinomycetes</taxon>
        <taxon>Kitasatosporales</taxon>
        <taxon>Streptomycetaceae</taxon>
        <taxon>Streptomyces</taxon>
    </lineage>
</organism>
<dbReference type="InterPro" id="IPR011989">
    <property type="entry name" value="ARM-like"/>
</dbReference>
<dbReference type="InterPro" id="IPR016024">
    <property type="entry name" value="ARM-type_fold"/>
</dbReference>
<dbReference type="EMBL" id="CP163445">
    <property type="protein sequence ID" value="XDQ82300.1"/>
    <property type="molecule type" value="Genomic_DNA"/>
</dbReference>